<dbReference type="NCBIfam" id="TIGR00613">
    <property type="entry name" value="reco"/>
    <property type="match status" value="1"/>
</dbReference>
<evidence type="ECO:0000256" key="1">
    <source>
        <dbReference type="ARBA" id="ARBA00007452"/>
    </source>
</evidence>
<dbReference type="GO" id="GO:0006302">
    <property type="term" value="P:double-strand break repair"/>
    <property type="evidence" value="ECO:0007669"/>
    <property type="project" value="TreeGrafter"/>
</dbReference>
<dbReference type="InterPro" id="IPR003717">
    <property type="entry name" value="RecO"/>
</dbReference>
<keyword evidence="4 7" id="KW-0233">DNA recombination</keyword>
<keyword evidence="5 7" id="KW-0234">DNA repair</keyword>
<dbReference type="InterPro" id="IPR012340">
    <property type="entry name" value="NA-bd_OB-fold"/>
</dbReference>
<dbReference type="SUPFAM" id="SSF57863">
    <property type="entry name" value="ArfGap/RecO-like zinc finger"/>
    <property type="match status" value="1"/>
</dbReference>
<dbReference type="STRING" id="195105.CN97_08810"/>
<accession>A0A086YA26</accession>
<dbReference type="eggNOG" id="COG1381">
    <property type="taxonomic scope" value="Bacteria"/>
</dbReference>
<dbReference type="Gene3D" id="1.20.1440.120">
    <property type="entry name" value="Recombination protein O, C-terminal domain"/>
    <property type="match status" value="1"/>
</dbReference>
<dbReference type="PANTHER" id="PTHR33991">
    <property type="entry name" value="DNA REPAIR PROTEIN RECO"/>
    <property type="match status" value="1"/>
</dbReference>
<keyword evidence="10" id="KW-1185">Reference proteome</keyword>
<dbReference type="Gene3D" id="2.40.50.140">
    <property type="entry name" value="Nucleic acid-binding proteins"/>
    <property type="match status" value="1"/>
</dbReference>
<feature type="domain" description="DNA replication/recombination mediator RecO N-terminal" evidence="8">
    <location>
        <begin position="2"/>
        <end position="71"/>
    </location>
</feature>
<dbReference type="InterPro" id="IPR022572">
    <property type="entry name" value="DNA_rep/recomb_RecO_N"/>
</dbReference>
<dbReference type="GO" id="GO:0043590">
    <property type="term" value="C:bacterial nucleoid"/>
    <property type="evidence" value="ECO:0007669"/>
    <property type="project" value="TreeGrafter"/>
</dbReference>
<dbReference type="HAMAP" id="MF_00201">
    <property type="entry name" value="RecO"/>
    <property type="match status" value="1"/>
</dbReference>
<dbReference type="EMBL" id="JGYG01000002">
    <property type="protein sequence ID" value="KFI31126.1"/>
    <property type="molecule type" value="Genomic_DNA"/>
</dbReference>
<dbReference type="PANTHER" id="PTHR33991:SF1">
    <property type="entry name" value="DNA REPAIR PROTEIN RECO"/>
    <property type="match status" value="1"/>
</dbReference>
<dbReference type="Pfam" id="PF02565">
    <property type="entry name" value="RecO_C"/>
    <property type="match status" value="1"/>
</dbReference>
<name>A0A086YA26_9RHOB</name>
<dbReference type="AlphaFoldDB" id="A0A086YA26"/>
<evidence type="ECO:0000256" key="3">
    <source>
        <dbReference type="ARBA" id="ARBA00022763"/>
    </source>
</evidence>
<organism evidence="9 10">
    <name type="scientific">Haematobacter massiliensis</name>
    <dbReference type="NCBI Taxonomy" id="195105"/>
    <lineage>
        <taxon>Bacteria</taxon>
        <taxon>Pseudomonadati</taxon>
        <taxon>Pseudomonadota</taxon>
        <taxon>Alphaproteobacteria</taxon>
        <taxon>Rhodobacterales</taxon>
        <taxon>Paracoccaceae</taxon>
        <taxon>Haematobacter</taxon>
    </lineage>
</organism>
<evidence type="ECO:0000256" key="7">
    <source>
        <dbReference type="HAMAP-Rule" id="MF_00201"/>
    </source>
</evidence>
<evidence type="ECO:0000256" key="5">
    <source>
        <dbReference type="ARBA" id="ARBA00023204"/>
    </source>
</evidence>
<protein>
    <recommendedName>
        <fullName evidence="2 7">DNA repair protein RecO</fullName>
    </recommendedName>
    <alternativeName>
        <fullName evidence="6 7">Recombination protein O</fullName>
    </alternativeName>
</protein>
<dbReference type="GO" id="GO:0006310">
    <property type="term" value="P:DNA recombination"/>
    <property type="evidence" value="ECO:0007669"/>
    <property type="project" value="UniProtKB-UniRule"/>
</dbReference>
<sequence>MMDWQDEGILLAIRPHGESAAIIQVLTAGHGLHAGVVHGGGSRRMAPVLQPGAQLALHWRARLDQHLGSFAVEPLRERAGALFGDRAALAALASVAALLVYSLPEREPHPALYAATETLLDRLSTPGWQADYLRWEVTLLAEMGFGLDLGRCAVTGEAEGLAYVSPRTGRAVTRAAAGEWADRLLPRPDVLVAGPADAAGLTAGLLTTGHFMERWLAEELVGRPLPEARRRLVVLLSVP</sequence>
<dbReference type="Pfam" id="PF11967">
    <property type="entry name" value="RecO_N"/>
    <property type="match status" value="1"/>
</dbReference>
<gene>
    <name evidence="7" type="primary">recO</name>
    <name evidence="9" type="ORF">CN97_08810</name>
</gene>
<evidence type="ECO:0000256" key="6">
    <source>
        <dbReference type="ARBA" id="ARBA00033409"/>
    </source>
</evidence>
<reference evidence="9 10" key="1">
    <citation type="submission" date="2014-03" db="EMBL/GenBank/DDBJ databases">
        <title>Genome of Haematobacter massiliensis CCUG 47968.</title>
        <authorList>
            <person name="Wang D."/>
            <person name="Wang G."/>
        </authorList>
    </citation>
    <scope>NUCLEOTIDE SEQUENCE [LARGE SCALE GENOMIC DNA]</scope>
    <source>
        <strain evidence="9 10">CCUG 47968</strain>
    </source>
</reference>
<comment type="similarity">
    <text evidence="1 7">Belongs to the RecO family.</text>
</comment>
<evidence type="ECO:0000313" key="9">
    <source>
        <dbReference type="EMBL" id="KFI31126.1"/>
    </source>
</evidence>
<evidence type="ECO:0000256" key="4">
    <source>
        <dbReference type="ARBA" id="ARBA00023172"/>
    </source>
</evidence>
<comment type="function">
    <text evidence="7">Involved in DNA repair and RecF pathway recombination.</text>
</comment>
<dbReference type="InterPro" id="IPR042242">
    <property type="entry name" value="RecO_C"/>
</dbReference>
<keyword evidence="3 7" id="KW-0227">DNA damage</keyword>
<evidence type="ECO:0000256" key="2">
    <source>
        <dbReference type="ARBA" id="ARBA00021310"/>
    </source>
</evidence>
<evidence type="ECO:0000313" key="10">
    <source>
        <dbReference type="Proteomes" id="UP000028826"/>
    </source>
</evidence>
<dbReference type="Proteomes" id="UP000028826">
    <property type="component" value="Unassembled WGS sequence"/>
</dbReference>
<dbReference type="InterPro" id="IPR037278">
    <property type="entry name" value="ARFGAP/RecO"/>
</dbReference>
<proteinExistence type="inferred from homology"/>
<evidence type="ECO:0000259" key="8">
    <source>
        <dbReference type="Pfam" id="PF11967"/>
    </source>
</evidence>
<dbReference type="RefSeq" id="WP_176408623.1">
    <property type="nucleotide sequence ID" value="NZ_CAMIFG010000044.1"/>
</dbReference>
<dbReference type="SUPFAM" id="SSF50249">
    <property type="entry name" value="Nucleic acid-binding proteins"/>
    <property type="match status" value="1"/>
</dbReference>
<comment type="caution">
    <text evidence="9">The sequence shown here is derived from an EMBL/GenBank/DDBJ whole genome shotgun (WGS) entry which is preliminary data.</text>
</comment>